<sequence length="321" mass="36819">MPTRNDGVAVFRHHNNDLQEQFHSIPPPTYEQSTNPQFLPSSPSIEDLSADPTYLIQQEEIPSAPPAELILDDESYFLALPSPIANPNFRTFPNSNPNSSSSYPIANISPYQQHPQAVTLNTKQQQPAPTVNESTICKFLKPLKDKRNWFALIYLLLWDLNFILFSFMWIVFTFCISISMMIIPPIGYILLTWSVLSWRALAHLEFLAFNLVFTSSFSPSFAPILPPAHIPREPGQGYFDYLIQILIDGFTVRCFAYFVFIKPWVSLFATLCTWISFIIGLNFLVLPIFMPIYRNIMTFELKLGKRVLNVKIDDKERGIEV</sequence>
<keyword evidence="2" id="KW-0812">Transmembrane</keyword>
<dbReference type="AlphaFoldDB" id="A0A9N9FC01"/>
<feature type="transmembrane region" description="Helical" evidence="2">
    <location>
        <begin position="208"/>
        <end position="229"/>
    </location>
</feature>
<feature type="transmembrane region" description="Helical" evidence="2">
    <location>
        <begin position="149"/>
        <end position="172"/>
    </location>
</feature>
<feature type="transmembrane region" description="Helical" evidence="2">
    <location>
        <begin position="267"/>
        <end position="293"/>
    </location>
</feature>
<name>A0A9N9FC01_FUNMO</name>
<keyword evidence="2" id="KW-0472">Membrane</keyword>
<protein>
    <submittedName>
        <fullName evidence="3">9403_t:CDS:1</fullName>
    </submittedName>
</protein>
<keyword evidence="4" id="KW-1185">Reference proteome</keyword>
<evidence type="ECO:0000313" key="4">
    <source>
        <dbReference type="Proteomes" id="UP000789375"/>
    </source>
</evidence>
<feature type="compositionally biased region" description="Polar residues" evidence="1">
    <location>
        <begin position="30"/>
        <end position="44"/>
    </location>
</feature>
<dbReference type="EMBL" id="CAJVPP010000966">
    <property type="protein sequence ID" value="CAG8525001.1"/>
    <property type="molecule type" value="Genomic_DNA"/>
</dbReference>
<feature type="transmembrane region" description="Helical" evidence="2">
    <location>
        <begin position="178"/>
        <end position="196"/>
    </location>
</feature>
<evidence type="ECO:0000313" key="3">
    <source>
        <dbReference type="EMBL" id="CAG8525001.1"/>
    </source>
</evidence>
<comment type="caution">
    <text evidence="3">The sequence shown here is derived from an EMBL/GenBank/DDBJ whole genome shotgun (WGS) entry which is preliminary data.</text>
</comment>
<gene>
    <name evidence="3" type="ORF">FMOSSE_LOCUS5222</name>
</gene>
<evidence type="ECO:0000256" key="2">
    <source>
        <dbReference type="SAM" id="Phobius"/>
    </source>
</evidence>
<reference evidence="3" key="1">
    <citation type="submission" date="2021-06" db="EMBL/GenBank/DDBJ databases">
        <authorList>
            <person name="Kallberg Y."/>
            <person name="Tangrot J."/>
            <person name="Rosling A."/>
        </authorList>
    </citation>
    <scope>NUCLEOTIDE SEQUENCE</scope>
    <source>
        <strain evidence="3">87-6 pot B 2015</strain>
    </source>
</reference>
<feature type="region of interest" description="Disordered" evidence="1">
    <location>
        <begin position="24"/>
        <end position="46"/>
    </location>
</feature>
<proteinExistence type="predicted"/>
<dbReference type="Proteomes" id="UP000789375">
    <property type="component" value="Unassembled WGS sequence"/>
</dbReference>
<evidence type="ECO:0000256" key="1">
    <source>
        <dbReference type="SAM" id="MobiDB-lite"/>
    </source>
</evidence>
<organism evidence="3 4">
    <name type="scientific">Funneliformis mosseae</name>
    <name type="common">Endomycorrhizal fungus</name>
    <name type="synonym">Glomus mosseae</name>
    <dbReference type="NCBI Taxonomy" id="27381"/>
    <lineage>
        <taxon>Eukaryota</taxon>
        <taxon>Fungi</taxon>
        <taxon>Fungi incertae sedis</taxon>
        <taxon>Mucoromycota</taxon>
        <taxon>Glomeromycotina</taxon>
        <taxon>Glomeromycetes</taxon>
        <taxon>Glomerales</taxon>
        <taxon>Glomeraceae</taxon>
        <taxon>Funneliformis</taxon>
    </lineage>
</organism>
<keyword evidence="2" id="KW-1133">Transmembrane helix</keyword>
<accession>A0A9N9FC01</accession>
<feature type="transmembrane region" description="Helical" evidence="2">
    <location>
        <begin position="241"/>
        <end position="260"/>
    </location>
</feature>